<name>A0A840FWV4_9BURK</name>
<dbReference type="PANTHER" id="PTHR30487:SF0">
    <property type="entry name" value="PREPILIN LEADER PEPTIDASE_N-METHYLTRANSFERASE-RELATED"/>
    <property type="match status" value="1"/>
</dbReference>
<reference evidence="4 5" key="1">
    <citation type="submission" date="2020-08" db="EMBL/GenBank/DDBJ databases">
        <title>Genomic Encyclopedia of Type Strains, Phase IV (KMG-V): Genome sequencing to study the core and pangenomes of soil and plant-associated prokaryotes.</title>
        <authorList>
            <person name="Whitman W."/>
        </authorList>
    </citation>
    <scope>NUCLEOTIDE SEQUENCE [LARGE SCALE GENOMIC DNA]</scope>
    <source>
        <strain evidence="4 5">34/80</strain>
    </source>
</reference>
<feature type="transmembrane region" description="Helical" evidence="2">
    <location>
        <begin position="75"/>
        <end position="105"/>
    </location>
</feature>
<dbReference type="InterPro" id="IPR050882">
    <property type="entry name" value="Prepilin_peptidase/N-MTase"/>
</dbReference>
<comment type="similarity">
    <text evidence="1">Belongs to the peptidase A24 family.</text>
</comment>
<dbReference type="GO" id="GO:0004190">
    <property type="term" value="F:aspartic-type endopeptidase activity"/>
    <property type="evidence" value="ECO:0007669"/>
    <property type="project" value="UniProtKB-EC"/>
</dbReference>
<dbReference type="InterPro" id="IPR000045">
    <property type="entry name" value="Prepilin_IV_endopep_pep"/>
</dbReference>
<proteinExistence type="inferred from homology"/>
<keyword evidence="2" id="KW-1133">Transmembrane helix</keyword>
<evidence type="ECO:0000256" key="1">
    <source>
        <dbReference type="ARBA" id="ARBA00005801"/>
    </source>
</evidence>
<dbReference type="Proteomes" id="UP000524450">
    <property type="component" value="Unassembled WGS sequence"/>
</dbReference>
<dbReference type="AlphaFoldDB" id="A0A840FWV4"/>
<feature type="transmembrane region" description="Helical" evidence="2">
    <location>
        <begin position="143"/>
        <end position="160"/>
    </location>
</feature>
<dbReference type="GO" id="GO:0006465">
    <property type="term" value="P:signal peptide processing"/>
    <property type="evidence" value="ECO:0007669"/>
    <property type="project" value="TreeGrafter"/>
</dbReference>
<keyword evidence="2" id="KW-0812">Transmembrane</keyword>
<feature type="domain" description="Prepilin type IV endopeptidase peptidase" evidence="3">
    <location>
        <begin position="1"/>
        <end position="98"/>
    </location>
</feature>
<comment type="caution">
    <text evidence="4">The sequence shown here is derived from an EMBL/GenBank/DDBJ whole genome shotgun (WGS) entry which is preliminary data.</text>
</comment>
<evidence type="ECO:0000256" key="2">
    <source>
        <dbReference type="SAM" id="Phobius"/>
    </source>
</evidence>
<keyword evidence="2" id="KW-0472">Membrane</keyword>
<dbReference type="EC" id="3.4.23.43" evidence="4"/>
<evidence type="ECO:0000313" key="4">
    <source>
        <dbReference type="EMBL" id="MBB4223597.1"/>
    </source>
</evidence>
<evidence type="ECO:0000259" key="3">
    <source>
        <dbReference type="Pfam" id="PF01478"/>
    </source>
</evidence>
<protein>
    <submittedName>
        <fullName evidence="4">Prepilin peptidase CpaA</fullName>
        <ecNumber evidence="4">3.4.23.43</ecNumber>
    </submittedName>
</protein>
<organism evidence="4 5">
    <name type="scientific">Variovorax guangxiensis</name>
    <dbReference type="NCBI Taxonomy" id="1775474"/>
    <lineage>
        <taxon>Bacteria</taxon>
        <taxon>Pseudomonadati</taxon>
        <taxon>Pseudomonadota</taxon>
        <taxon>Betaproteobacteria</taxon>
        <taxon>Burkholderiales</taxon>
        <taxon>Comamonadaceae</taxon>
        <taxon>Variovorax</taxon>
    </lineage>
</organism>
<dbReference type="PANTHER" id="PTHR30487">
    <property type="entry name" value="TYPE 4 PREPILIN-LIKE PROTEINS LEADER PEPTIDE-PROCESSING ENZYME"/>
    <property type="match status" value="1"/>
</dbReference>
<sequence length="164" mass="17394">MLFIAVYDFRQRRVPNWLVLAGAAVALAALGLGMQPFGLEWTTALTGSAVGFGCLLLIYAAGYMGAGDVKFAGALGLWVGLFALLPIWVGASLLAGLHSAAWLALQRWPFSPRLALMLQGPASPVSSSAIDSDGSAPPKRRRIVPYAAYLAMATAVWMVWGRQS</sequence>
<dbReference type="GO" id="GO:0005886">
    <property type="term" value="C:plasma membrane"/>
    <property type="evidence" value="ECO:0007669"/>
    <property type="project" value="TreeGrafter"/>
</dbReference>
<keyword evidence="4" id="KW-0378">Hydrolase</keyword>
<dbReference type="Pfam" id="PF01478">
    <property type="entry name" value="Peptidase_A24"/>
    <property type="match status" value="1"/>
</dbReference>
<accession>A0A840FWV4</accession>
<feature type="transmembrane region" description="Helical" evidence="2">
    <location>
        <begin position="41"/>
        <end position="63"/>
    </location>
</feature>
<dbReference type="Gene3D" id="1.20.120.1220">
    <property type="match status" value="1"/>
</dbReference>
<feature type="transmembrane region" description="Helical" evidence="2">
    <location>
        <begin position="17"/>
        <end position="35"/>
    </location>
</feature>
<gene>
    <name evidence="4" type="ORF">GGD71_004383</name>
</gene>
<dbReference type="EMBL" id="JACIFZ010000005">
    <property type="protein sequence ID" value="MBB4223597.1"/>
    <property type="molecule type" value="Genomic_DNA"/>
</dbReference>
<evidence type="ECO:0000313" key="5">
    <source>
        <dbReference type="Proteomes" id="UP000524450"/>
    </source>
</evidence>